<dbReference type="EMBL" id="CP139558">
    <property type="protein sequence ID" value="WPU91822.1"/>
    <property type="molecule type" value="Genomic_DNA"/>
</dbReference>
<dbReference type="InterPro" id="IPR019096">
    <property type="entry name" value="YopX_protein"/>
</dbReference>
<reference evidence="2 3" key="1">
    <citation type="submission" date="2023-11" db="EMBL/GenBank/DDBJ databases">
        <title>Analysis of the Genomes of Mucilaginibacter gossypii cycad 4 and M. sabulilitoris SNA2: microbes with the potential for plant growth promotion.</title>
        <authorList>
            <person name="Hirsch A.M."/>
            <person name="Humm E."/>
            <person name="Rubbi M."/>
            <person name="Del Vecchio G."/>
            <person name="Ha S.M."/>
            <person name="Pellegrini M."/>
            <person name="Gunsalus R.P."/>
        </authorList>
    </citation>
    <scope>NUCLEOTIDE SEQUENCE [LARGE SCALE GENOMIC DNA]</scope>
    <source>
        <strain evidence="2 3">SNA2</strain>
    </source>
</reference>
<dbReference type="Pfam" id="PF09643">
    <property type="entry name" value="YopX"/>
    <property type="match status" value="1"/>
</dbReference>
<sequence length="161" mass="18787">MREIKFRAFDKRFNVMLDEIVPYQPSILVLDVNFNFGYGELIDDRNEIGVDDGGPEHYCITDEQIEIMQFTGLKDRNGVDIYEGDIVKCVHTEGYSWEKTYTDLGNVEYTDRGAFSIKCLKKGYENAKDISKRYFYLSFHSDKSFEVIGNIYEQPELLTNK</sequence>
<evidence type="ECO:0000259" key="1">
    <source>
        <dbReference type="Pfam" id="PF09643"/>
    </source>
</evidence>
<accession>A0ABZ0THE8</accession>
<protein>
    <submittedName>
        <fullName evidence="2">YopX family protein</fullName>
    </submittedName>
</protein>
<evidence type="ECO:0000313" key="3">
    <source>
        <dbReference type="Proteomes" id="UP001324380"/>
    </source>
</evidence>
<proteinExistence type="predicted"/>
<feature type="domain" description="YopX protein" evidence="1">
    <location>
        <begin position="5"/>
        <end position="158"/>
    </location>
</feature>
<dbReference type="Proteomes" id="UP001324380">
    <property type="component" value="Chromosome"/>
</dbReference>
<dbReference type="InterPro" id="IPR010024">
    <property type="entry name" value="CHP16711"/>
</dbReference>
<gene>
    <name evidence="2" type="ORF">SNE25_21120</name>
</gene>
<name>A0ABZ0THE8_9SPHI</name>
<dbReference type="InterPro" id="IPR023385">
    <property type="entry name" value="YopX-like_C"/>
</dbReference>
<dbReference type="SUPFAM" id="SSF159006">
    <property type="entry name" value="YopX-like"/>
    <property type="match status" value="1"/>
</dbReference>
<organism evidence="2 3">
    <name type="scientific">Mucilaginibacter sabulilitoris</name>
    <dbReference type="NCBI Taxonomy" id="1173583"/>
    <lineage>
        <taxon>Bacteria</taxon>
        <taxon>Pseudomonadati</taxon>
        <taxon>Bacteroidota</taxon>
        <taxon>Sphingobacteriia</taxon>
        <taxon>Sphingobacteriales</taxon>
        <taxon>Sphingobacteriaceae</taxon>
        <taxon>Mucilaginibacter</taxon>
    </lineage>
</organism>
<keyword evidence="3" id="KW-1185">Reference proteome</keyword>
<dbReference type="RefSeq" id="WP_321560988.1">
    <property type="nucleotide sequence ID" value="NZ_CP139558.1"/>
</dbReference>
<dbReference type="Gene3D" id="2.30.30.290">
    <property type="entry name" value="YopX-like domains"/>
    <property type="match status" value="1"/>
</dbReference>
<evidence type="ECO:0000313" key="2">
    <source>
        <dbReference type="EMBL" id="WPU91822.1"/>
    </source>
</evidence>
<dbReference type="NCBIfam" id="TIGR01671">
    <property type="entry name" value="phage_TIGR01671"/>
    <property type="match status" value="1"/>
</dbReference>